<name>A0A1G1WL75_9BACT</name>
<evidence type="ECO:0000256" key="1">
    <source>
        <dbReference type="ARBA" id="ARBA00004496"/>
    </source>
</evidence>
<keyword evidence="7 8" id="KW-0961">Cell wall biogenesis/degradation</keyword>
<evidence type="ECO:0000259" key="10">
    <source>
        <dbReference type="Pfam" id="PF08245"/>
    </source>
</evidence>
<keyword evidence="7 8" id="KW-0573">Peptidoglycan synthesis</keyword>
<feature type="domain" description="Mur ligase C-terminal" evidence="9">
    <location>
        <begin position="312"/>
        <end position="430"/>
    </location>
</feature>
<dbReference type="PANTHER" id="PTHR43692">
    <property type="entry name" value="UDP-N-ACETYLMURAMOYLALANINE--D-GLUTAMATE LIGASE"/>
    <property type="match status" value="1"/>
</dbReference>
<dbReference type="HAMAP" id="MF_00639">
    <property type="entry name" value="MurD"/>
    <property type="match status" value="1"/>
</dbReference>
<dbReference type="EC" id="6.3.2.9" evidence="7 8"/>
<comment type="subcellular location">
    <subcellularLocation>
        <location evidence="1 7 8">Cytoplasm</location>
    </subcellularLocation>
</comment>
<dbReference type="Pfam" id="PF08245">
    <property type="entry name" value="Mur_ligase_M"/>
    <property type="match status" value="1"/>
</dbReference>
<evidence type="ECO:0000256" key="8">
    <source>
        <dbReference type="RuleBase" id="RU003664"/>
    </source>
</evidence>
<dbReference type="InterPro" id="IPR005762">
    <property type="entry name" value="MurD"/>
</dbReference>
<keyword evidence="4 7" id="KW-0436">Ligase</keyword>
<accession>A0A1G1WL75</accession>
<keyword evidence="7 8" id="KW-0133">Cell shape</keyword>
<dbReference type="GO" id="GO:0008360">
    <property type="term" value="P:regulation of cell shape"/>
    <property type="evidence" value="ECO:0007669"/>
    <property type="project" value="UniProtKB-KW"/>
</dbReference>
<comment type="caution">
    <text evidence="11">The sequence shown here is derived from an EMBL/GenBank/DDBJ whole genome shotgun (WGS) entry which is preliminary data.</text>
</comment>
<dbReference type="InterPro" id="IPR004101">
    <property type="entry name" value="Mur_ligase_C"/>
</dbReference>
<comment type="catalytic activity">
    <reaction evidence="7 8">
        <text>UDP-N-acetyl-alpha-D-muramoyl-L-alanine + D-glutamate + ATP = UDP-N-acetyl-alpha-D-muramoyl-L-alanyl-D-glutamate + ADP + phosphate + H(+)</text>
        <dbReference type="Rhea" id="RHEA:16429"/>
        <dbReference type="ChEBI" id="CHEBI:15378"/>
        <dbReference type="ChEBI" id="CHEBI:29986"/>
        <dbReference type="ChEBI" id="CHEBI:30616"/>
        <dbReference type="ChEBI" id="CHEBI:43474"/>
        <dbReference type="ChEBI" id="CHEBI:83898"/>
        <dbReference type="ChEBI" id="CHEBI:83900"/>
        <dbReference type="ChEBI" id="CHEBI:456216"/>
        <dbReference type="EC" id="6.3.2.9"/>
    </reaction>
</comment>
<dbReference type="SUPFAM" id="SSF53244">
    <property type="entry name" value="MurD-like peptide ligases, peptide-binding domain"/>
    <property type="match status" value="1"/>
</dbReference>
<feature type="binding site" evidence="7">
    <location>
        <begin position="116"/>
        <end position="122"/>
    </location>
    <ligand>
        <name>ATP</name>
        <dbReference type="ChEBI" id="CHEBI:30616"/>
    </ligand>
</feature>
<dbReference type="Proteomes" id="UP000176645">
    <property type="component" value="Unassembled WGS sequence"/>
</dbReference>
<dbReference type="SUPFAM" id="SSF51984">
    <property type="entry name" value="MurCD N-terminal domain"/>
    <property type="match status" value="1"/>
</dbReference>
<evidence type="ECO:0000313" key="12">
    <source>
        <dbReference type="Proteomes" id="UP000176645"/>
    </source>
</evidence>
<evidence type="ECO:0000256" key="4">
    <source>
        <dbReference type="ARBA" id="ARBA00022598"/>
    </source>
</evidence>
<dbReference type="Pfam" id="PF21799">
    <property type="entry name" value="MurD-like_N"/>
    <property type="match status" value="1"/>
</dbReference>
<evidence type="ECO:0000313" key="11">
    <source>
        <dbReference type="EMBL" id="OGY27967.1"/>
    </source>
</evidence>
<evidence type="ECO:0000256" key="5">
    <source>
        <dbReference type="ARBA" id="ARBA00022741"/>
    </source>
</evidence>
<keyword evidence="5 7" id="KW-0547">Nucleotide-binding</keyword>
<evidence type="ECO:0000256" key="3">
    <source>
        <dbReference type="ARBA" id="ARBA00022490"/>
    </source>
</evidence>
<organism evidence="11 12">
    <name type="scientific">Candidatus Woykebacteria bacterium RBG_19FT_COMBO_43_10</name>
    <dbReference type="NCBI Taxonomy" id="1802598"/>
    <lineage>
        <taxon>Bacteria</taxon>
        <taxon>Candidatus Woykeibacteriota</taxon>
    </lineage>
</organism>
<dbReference type="InterPro" id="IPR036565">
    <property type="entry name" value="Mur-like_cat_sf"/>
</dbReference>
<keyword evidence="6 7" id="KW-0067">ATP-binding</keyword>
<sequence>MDFKGKKVAVIGVGIEGVSTAKYLIDKGAEPVLFDKKNIGEFERSVGEEIKKLRVLTFLGREYLDSLQNFDLVFRSPGVRPDLPALQRAEKKGAKITSQTKLFFDLCPAPIIGITGTKGKGTTSALIYDILKTAGKKVFLGGNIGNPPLAFLGKVTQDSIVVLELSSFQLIDINKSPHICVVLMVTSEHLDWHRGEDEYIKAKTQITKYQTAKDFAVINDDYPTSREIGEISKARKYYFSTKKPVENGAYIDQGFVVLVTNGWTSIVKTSDIKLIGEHNLQNIAAATVVAGLLEIPPDTVAKAIKAFTGLPHRLEFVGEVSSVKFYDDSASTIPETTVAAVQAFENPKILILGGASKHSDFTLLGKAIVQNNIKAAILTGEEAVRIRDSIDSAGGFSGKIIEGPSDMKQIVQKAKTLSELGDIVLLSPACASFDMYKNYMDRGEQFKAAVRSLG</sequence>
<evidence type="ECO:0000256" key="6">
    <source>
        <dbReference type="ARBA" id="ARBA00022840"/>
    </source>
</evidence>
<dbReference type="InterPro" id="IPR013221">
    <property type="entry name" value="Mur_ligase_cen"/>
</dbReference>
<dbReference type="Gene3D" id="3.40.50.720">
    <property type="entry name" value="NAD(P)-binding Rossmann-like Domain"/>
    <property type="match status" value="1"/>
</dbReference>
<dbReference type="GO" id="GO:0008764">
    <property type="term" value="F:UDP-N-acetylmuramoylalanine-D-glutamate ligase activity"/>
    <property type="evidence" value="ECO:0007669"/>
    <property type="project" value="UniProtKB-UniRule"/>
</dbReference>
<proteinExistence type="inferred from homology"/>
<dbReference type="PANTHER" id="PTHR43692:SF1">
    <property type="entry name" value="UDP-N-ACETYLMURAMOYLALANINE--D-GLUTAMATE LIGASE"/>
    <property type="match status" value="1"/>
</dbReference>
<evidence type="ECO:0000259" key="9">
    <source>
        <dbReference type="Pfam" id="PF02875"/>
    </source>
</evidence>
<evidence type="ECO:0000256" key="7">
    <source>
        <dbReference type="HAMAP-Rule" id="MF_00639"/>
    </source>
</evidence>
<keyword evidence="7 8" id="KW-0131">Cell cycle</keyword>
<protein>
    <recommendedName>
        <fullName evidence="7 8">UDP-N-acetylmuramoylalanine--D-glutamate ligase</fullName>
        <ecNumber evidence="7 8">6.3.2.9</ecNumber>
    </recommendedName>
    <alternativeName>
        <fullName evidence="7">D-glutamic acid-adding enzyme</fullName>
    </alternativeName>
    <alternativeName>
        <fullName evidence="7">UDP-N-acetylmuramoyl-L-alanyl-D-glutamate synthetase</fullName>
    </alternativeName>
</protein>
<dbReference type="UniPathway" id="UPA00219"/>
<keyword evidence="3 7" id="KW-0963">Cytoplasm</keyword>
<dbReference type="GO" id="GO:0051301">
    <property type="term" value="P:cell division"/>
    <property type="evidence" value="ECO:0007669"/>
    <property type="project" value="UniProtKB-KW"/>
</dbReference>
<dbReference type="EMBL" id="MHCU01000017">
    <property type="protein sequence ID" value="OGY27967.1"/>
    <property type="molecule type" value="Genomic_DNA"/>
</dbReference>
<gene>
    <name evidence="7" type="primary">murD</name>
    <name evidence="11" type="ORF">A2Z42_04925</name>
</gene>
<dbReference type="Gene3D" id="3.90.190.20">
    <property type="entry name" value="Mur ligase, C-terminal domain"/>
    <property type="match status" value="1"/>
</dbReference>
<dbReference type="GO" id="GO:0005737">
    <property type="term" value="C:cytoplasm"/>
    <property type="evidence" value="ECO:0007669"/>
    <property type="project" value="UniProtKB-SubCell"/>
</dbReference>
<reference evidence="11 12" key="1">
    <citation type="journal article" date="2016" name="Nat. Commun.">
        <title>Thousands of microbial genomes shed light on interconnected biogeochemical processes in an aquifer system.</title>
        <authorList>
            <person name="Anantharaman K."/>
            <person name="Brown C.T."/>
            <person name="Hug L.A."/>
            <person name="Sharon I."/>
            <person name="Castelle C.J."/>
            <person name="Probst A.J."/>
            <person name="Thomas B.C."/>
            <person name="Singh A."/>
            <person name="Wilkins M.J."/>
            <person name="Karaoz U."/>
            <person name="Brodie E.L."/>
            <person name="Williams K.H."/>
            <person name="Hubbard S.S."/>
            <person name="Banfield J.F."/>
        </authorList>
    </citation>
    <scope>NUCLEOTIDE SEQUENCE [LARGE SCALE GENOMIC DNA]</scope>
</reference>
<dbReference type="Gene3D" id="3.40.1190.10">
    <property type="entry name" value="Mur-like, catalytic domain"/>
    <property type="match status" value="1"/>
</dbReference>
<dbReference type="Pfam" id="PF02875">
    <property type="entry name" value="Mur_ligase_C"/>
    <property type="match status" value="1"/>
</dbReference>
<feature type="domain" description="Mur ligase central" evidence="10">
    <location>
        <begin position="114"/>
        <end position="290"/>
    </location>
</feature>
<dbReference type="GO" id="GO:0005524">
    <property type="term" value="F:ATP binding"/>
    <property type="evidence" value="ECO:0007669"/>
    <property type="project" value="UniProtKB-UniRule"/>
</dbReference>
<dbReference type="GO" id="GO:0071555">
    <property type="term" value="P:cell wall organization"/>
    <property type="evidence" value="ECO:0007669"/>
    <property type="project" value="UniProtKB-KW"/>
</dbReference>
<dbReference type="InterPro" id="IPR036615">
    <property type="entry name" value="Mur_ligase_C_dom_sf"/>
</dbReference>
<dbReference type="NCBIfam" id="TIGR01087">
    <property type="entry name" value="murD"/>
    <property type="match status" value="1"/>
</dbReference>
<evidence type="ECO:0000256" key="2">
    <source>
        <dbReference type="ARBA" id="ARBA00004752"/>
    </source>
</evidence>
<keyword evidence="7 8" id="KW-0132">Cell division</keyword>
<dbReference type="SUPFAM" id="SSF53623">
    <property type="entry name" value="MurD-like peptide ligases, catalytic domain"/>
    <property type="match status" value="1"/>
</dbReference>
<comment type="similarity">
    <text evidence="7">Belongs to the MurCDEF family.</text>
</comment>
<comment type="function">
    <text evidence="7 8">Cell wall formation. Catalyzes the addition of glutamate to the nucleotide precursor UDP-N-acetylmuramoyl-L-alanine (UMA).</text>
</comment>
<dbReference type="AlphaFoldDB" id="A0A1G1WL75"/>
<comment type="pathway">
    <text evidence="2 7 8">Cell wall biogenesis; peptidoglycan biosynthesis.</text>
</comment>
<dbReference type="GO" id="GO:0009252">
    <property type="term" value="P:peptidoglycan biosynthetic process"/>
    <property type="evidence" value="ECO:0007669"/>
    <property type="project" value="UniProtKB-UniRule"/>
</dbReference>